<dbReference type="EMBL" id="CAKLBY020000266">
    <property type="protein sequence ID" value="CAK7941788.1"/>
    <property type="molecule type" value="Genomic_DNA"/>
</dbReference>
<reference evidence="1" key="1">
    <citation type="submission" date="2024-01" db="EMBL/GenBank/DDBJ databases">
        <authorList>
            <person name="Webb A."/>
        </authorList>
    </citation>
    <scope>NUCLEOTIDE SEQUENCE</scope>
    <source>
        <strain evidence="1">Pm1</strain>
    </source>
</reference>
<evidence type="ECO:0000313" key="1">
    <source>
        <dbReference type="EMBL" id="CAK7941788.1"/>
    </source>
</evidence>
<evidence type="ECO:0000313" key="2">
    <source>
        <dbReference type="Proteomes" id="UP001162060"/>
    </source>
</evidence>
<comment type="caution">
    <text evidence="1">The sequence shown here is derived from an EMBL/GenBank/DDBJ whole genome shotgun (WGS) entry which is preliminary data.</text>
</comment>
<name>A0AAV1V8N3_9STRA</name>
<protein>
    <recommendedName>
        <fullName evidence="3">Retrotransposon gag domain-containing protein</fullName>
    </recommendedName>
</protein>
<gene>
    <name evidence="1" type="ORF">PM001_LOCUS26938</name>
</gene>
<dbReference type="Pfam" id="PF14223">
    <property type="entry name" value="Retrotran_gag_2"/>
    <property type="match status" value="1"/>
</dbReference>
<organism evidence="1 2">
    <name type="scientific">Peronospora matthiolae</name>
    <dbReference type="NCBI Taxonomy" id="2874970"/>
    <lineage>
        <taxon>Eukaryota</taxon>
        <taxon>Sar</taxon>
        <taxon>Stramenopiles</taxon>
        <taxon>Oomycota</taxon>
        <taxon>Peronosporomycetes</taxon>
        <taxon>Peronosporales</taxon>
        <taxon>Peronosporaceae</taxon>
        <taxon>Peronospora</taxon>
    </lineage>
</organism>
<proteinExistence type="predicted"/>
<sequence>MEDPQLPLVRSANGAHDAWSRLEGQFEKDSLADKLFLRRRFSRAKMEDGDDVMEHINKIKTLAEQIDAVGA</sequence>
<dbReference type="Proteomes" id="UP001162060">
    <property type="component" value="Unassembled WGS sequence"/>
</dbReference>
<dbReference type="AlphaFoldDB" id="A0AAV1V8N3"/>
<evidence type="ECO:0008006" key="3">
    <source>
        <dbReference type="Google" id="ProtNLM"/>
    </source>
</evidence>
<accession>A0AAV1V8N3</accession>